<evidence type="ECO:0000313" key="7">
    <source>
        <dbReference type="EMBL" id="KUO42487.1"/>
    </source>
</evidence>
<evidence type="ECO:0000256" key="3">
    <source>
        <dbReference type="ARBA" id="ARBA00023002"/>
    </source>
</evidence>
<dbReference type="Gene3D" id="1.10.150.120">
    <property type="entry name" value="[2Fe-2S]-binding domain"/>
    <property type="match status" value="1"/>
</dbReference>
<dbReference type="GO" id="GO:0046872">
    <property type="term" value="F:metal ion binding"/>
    <property type="evidence" value="ECO:0007669"/>
    <property type="project" value="UniProtKB-KW"/>
</dbReference>
<dbReference type="InterPro" id="IPR036010">
    <property type="entry name" value="2Fe-2S_ferredoxin-like_sf"/>
</dbReference>
<sequence length="159" mass="17155">MMKEIEFTINGRKKRIAVRPKDLLLNVIREELGLKGTKYGCGTGECGACTVLLDGRPILSCLTLAVAVNGKSITTIEGIGTDEHLHPIQQAFIDAGAIQCGYCTPGMILSAKALLDKNPNPSEEEIKEAIKGNLCRCTGYVKIIAAIQLAAKRMRGERV</sequence>
<dbReference type="Pfam" id="PF00111">
    <property type="entry name" value="Fer2"/>
    <property type="match status" value="1"/>
</dbReference>
<evidence type="ECO:0000256" key="4">
    <source>
        <dbReference type="ARBA" id="ARBA00023004"/>
    </source>
</evidence>
<evidence type="ECO:0000256" key="1">
    <source>
        <dbReference type="ARBA" id="ARBA00022714"/>
    </source>
</evidence>
<evidence type="ECO:0000259" key="6">
    <source>
        <dbReference type="PROSITE" id="PS51085"/>
    </source>
</evidence>
<evidence type="ECO:0000313" key="8">
    <source>
        <dbReference type="Proteomes" id="UP000074294"/>
    </source>
</evidence>
<dbReference type="PANTHER" id="PTHR44379:SF5">
    <property type="entry name" value="OXIDOREDUCTASE WITH IRON-SULFUR SUBUNIT"/>
    <property type="match status" value="1"/>
</dbReference>
<dbReference type="AlphaFoldDB" id="A0A147K191"/>
<dbReference type="GO" id="GO:0016491">
    <property type="term" value="F:oxidoreductase activity"/>
    <property type="evidence" value="ECO:0007669"/>
    <property type="project" value="UniProtKB-KW"/>
</dbReference>
<accession>A0A147K191</accession>
<dbReference type="InterPro" id="IPR036884">
    <property type="entry name" value="2Fe-2S-bd_dom_sf"/>
</dbReference>
<dbReference type="PROSITE" id="PS51085">
    <property type="entry name" value="2FE2S_FER_2"/>
    <property type="match status" value="1"/>
</dbReference>
<dbReference type="InterPro" id="IPR051452">
    <property type="entry name" value="Diverse_Oxidoreductases"/>
</dbReference>
<organism evidence="7 8">
    <name type="scientific">Hadarchaeum yellowstonense</name>
    <dbReference type="NCBI Taxonomy" id="1776334"/>
    <lineage>
        <taxon>Archaea</taxon>
        <taxon>Methanobacteriati</taxon>
        <taxon>Candidatus Hadarchaeota</taxon>
        <taxon>Candidatus Hadarchaeia</taxon>
        <taxon>Candidatus Hadarchaeales</taxon>
        <taxon>Candidatus Hadarchaeaceae</taxon>
        <taxon>Candidatus Hadarchaeum</taxon>
    </lineage>
</organism>
<dbReference type="GO" id="GO:0051537">
    <property type="term" value="F:2 iron, 2 sulfur cluster binding"/>
    <property type="evidence" value="ECO:0007669"/>
    <property type="project" value="UniProtKB-KW"/>
</dbReference>
<dbReference type="PANTHER" id="PTHR44379">
    <property type="entry name" value="OXIDOREDUCTASE WITH IRON-SULFUR SUBUNIT"/>
    <property type="match status" value="1"/>
</dbReference>
<dbReference type="FunFam" id="3.10.20.30:FF:000020">
    <property type="entry name" value="Xanthine dehydrogenase iron-sulfur subunit"/>
    <property type="match status" value="1"/>
</dbReference>
<dbReference type="EMBL" id="LQMQ01000005">
    <property type="protein sequence ID" value="KUO42487.1"/>
    <property type="molecule type" value="Genomic_DNA"/>
</dbReference>
<evidence type="ECO:0000256" key="2">
    <source>
        <dbReference type="ARBA" id="ARBA00022723"/>
    </source>
</evidence>
<dbReference type="STRING" id="1776334.APZ16_04125"/>
<dbReference type="SUPFAM" id="SSF47741">
    <property type="entry name" value="CO dehydrogenase ISP C-domain like"/>
    <property type="match status" value="1"/>
</dbReference>
<reference evidence="7 8" key="1">
    <citation type="journal article" date="2016" name="Nat. Microbiol.">
        <title>Genomic inference of the metabolism of cosmopolitan subsurface Archaea, Hadesarchaea.</title>
        <authorList>
            <person name="Baker B.J."/>
            <person name="Saw J.H."/>
            <person name="Lind A.E."/>
            <person name="Lazar C.S."/>
            <person name="Hinrichs K.-U."/>
            <person name="Teske A.P."/>
            <person name="Ettema T.J."/>
        </authorList>
    </citation>
    <scope>NUCLEOTIDE SEQUENCE [LARGE SCALE GENOMIC DNA]</scope>
</reference>
<dbReference type="PROSITE" id="PS00197">
    <property type="entry name" value="2FE2S_FER_1"/>
    <property type="match status" value="1"/>
</dbReference>
<keyword evidence="1" id="KW-0001">2Fe-2S</keyword>
<comment type="caution">
    <text evidence="7">The sequence shown here is derived from an EMBL/GenBank/DDBJ whole genome shotgun (WGS) entry which is preliminary data.</text>
</comment>
<dbReference type="InterPro" id="IPR012675">
    <property type="entry name" value="Beta-grasp_dom_sf"/>
</dbReference>
<dbReference type="Gene3D" id="3.10.20.30">
    <property type="match status" value="1"/>
</dbReference>
<keyword evidence="4" id="KW-0408">Iron</keyword>
<keyword evidence="5" id="KW-0411">Iron-sulfur</keyword>
<name>A0A147K191_HADYE</name>
<keyword evidence="3" id="KW-0560">Oxidoreductase</keyword>
<gene>
    <name evidence="7" type="ORF">APZ16_04125</name>
</gene>
<keyword evidence="2" id="KW-0479">Metal-binding</keyword>
<dbReference type="SUPFAM" id="SSF54292">
    <property type="entry name" value="2Fe-2S ferredoxin-like"/>
    <property type="match status" value="1"/>
</dbReference>
<dbReference type="FunFam" id="1.10.150.120:FF:000003">
    <property type="entry name" value="Carbon monoxide dehydrogenase, small subunit"/>
    <property type="match status" value="1"/>
</dbReference>
<evidence type="ECO:0000256" key="5">
    <source>
        <dbReference type="ARBA" id="ARBA00023014"/>
    </source>
</evidence>
<proteinExistence type="predicted"/>
<dbReference type="CDD" id="cd00207">
    <property type="entry name" value="fer2"/>
    <property type="match status" value="1"/>
</dbReference>
<dbReference type="Pfam" id="PF01799">
    <property type="entry name" value="Fer2_2"/>
    <property type="match status" value="1"/>
</dbReference>
<feature type="domain" description="2Fe-2S ferredoxin-type" evidence="6">
    <location>
        <begin position="3"/>
        <end position="79"/>
    </location>
</feature>
<dbReference type="InterPro" id="IPR002888">
    <property type="entry name" value="2Fe-2S-bd"/>
</dbReference>
<dbReference type="Proteomes" id="UP000074294">
    <property type="component" value="Unassembled WGS sequence"/>
</dbReference>
<dbReference type="InterPro" id="IPR006058">
    <property type="entry name" value="2Fe2S_fd_BS"/>
</dbReference>
<dbReference type="InterPro" id="IPR001041">
    <property type="entry name" value="2Fe-2S_ferredoxin-type"/>
</dbReference>
<protein>
    <submittedName>
        <fullName evidence="7">(2Fe-2S)-binding protein</fullName>
    </submittedName>
</protein>